<accession>A0A370FHW9</accession>
<evidence type="ECO:0000259" key="5">
    <source>
        <dbReference type="PROSITE" id="PS51898"/>
    </source>
</evidence>
<dbReference type="STRING" id="433924.NS331_20710"/>
<comment type="caution">
    <text evidence="6">The sequence shown here is derived from an EMBL/GenBank/DDBJ whole genome shotgun (WGS) entry which is preliminary data.</text>
</comment>
<dbReference type="InterPro" id="IPR013762">
    <property type="entry name" value="Integrase-like_cat_sf"/>
</dbReference>
<feature type="domain" description="Tyr recombinase" evidence="5">
    <location>
        <begin position="135"/>
        <end position="338"/>
    </location>
</feature>
<dbReference type="SUPFAM" id="SSF56349">
    <property type="entry name" value="DNA breaking-rejoining enzymes"/>
    <property type="match status" value="1"/>
</dbReference>
<proteinExistence type="inferred from homology"/>
<protein>
    <submittedName>
        <fullName evidence="6">Phage integrase family protein</fullName>
    </submittedName>
</protein>
<dbReference type="GO" id="GO:0003677">
    <property type="term" value="F:DNA binding"/>
    <property type="evidence" value="ECO:0007669"/>
    <property type="project" value="UniProtKB-KW"/>
</dbReference>
<dbReference type="InterPro" id="IPR011010">
    <property type="entry name" value="DNA_brk_join_enz"/>
</dbReference>
<sequence length="338" mass="37328">MIDTSLPPISVDFQHAFEAWAADQQGAGVLRKAGAHEVYRAMWESFATWCIGQSPAVRLDAVDPRDLHAFQAARYGRKASDQSLSPRYALRLMRLIERVLAHHASRTGRRPNRAPADWVRANPQVRYAESQQADPPPEVLTPQEARQLLTHLSAARPRPGQDPAALASLPWQEVRNRASVALQLGAGLAPSDVRALTLASPVMNGVGPKARTWKLRVPANGTIRARETPVAPWAAELLHHWLEVRAASRIAGEFLFPSTRTGKPWLADSQYQCARKVLEAAGVAGRGGAGGSFRLRHTFALRQLRRGTRPEMVARWMGVEPGEMRRYDRVLLGPEAVV</sequence>
<dbReference type="RefSeq" id="WP_114803303.1">
    <property type="nucleotide sequence ID" value="NZ_QQAV01000005.1"/>
</dbReference>
<evidence type="ECO:0000256" key="3">
    <source>
        <dbReference type="ARBA" id="ARBA00023125"/>
    </source>
</evidence>
<reference evidence="6 7" key="1">
    <citation type="submission" date="2018-07" db="EMBL/GenBank/DDBJ databases">
        <title>Genomic Encyclopedia of Type Strains, Phase IV (KMG-IV): sequencing the most valuable type-strain genomes for metagenomic binning, comparative biology and taxonomic classification.</title>
        <authorList>
            <person name="Goeker M."/>
        </authorList>
    </citation>
    <scope>NUCLEOTIDE SEQUENCE [LARGE SCALE GENOMIC DNA]</scope>
    <source>
        <strain evidence="6 7">DSM 21352</strain>
    </source>
</reference>
<dbReference type="Proteomes" id="UP000255265">
    <property type="component" value="Unassembled WGS sequence"/>
</dbReference>
<keyword evidence="4" id="KW-0233">DNA recombination</keyword>
<dbReference type="Gene3D" id="1.10.443.10">
    <property type="entry name" value="Intergrase catalytic core"/>
    <property type="match status" value="1"/>
</dbReference>
<keyword evidence="3" id="KW-0238">DNA-binding</keyword>
<dbReference type="InterPro" id="IPR002104">
    <property type="entry name" value="Integrase_catalytic"/>
</dbReference>
<dbReference type="GO" id="GO:0006310">
    <property type="term" value="P:DNA recombination"/>
    <property type="evidence" value="ECO:0007669"/>
    <property type="project" value="UniProtKB-KW"/>
</dbReference>
<evidence type="ECO:0000256" key="1">
    <source>
        <dbReference type="ARBA" id="ARBA00008857"/>
    </source>
</evidence>
<evidence type="ECO:0000256" key="2">
    <source>
        <dbReference type="ARBA" id="ARBA00022908"/>
    </source>
</evidence>
<dbReference type="PANTHER" id="PTHR30349">
    <property type="entry name" value="PHAGE INTEGRASE-RELATED"/>
    <property type="match status" value="1"/>
</dbReference>
<evidence type="ECO:0000256" key="4">
    <source>
        <dbReference type="ARBA" id="ARBA00023172"/>
    </source>
</evidence>
<dbReference type="InterPro" id="IPR050090">
    <property type="entry name" value="Tyrosine_recombinase_XerCD"/>
</dbReference>
<gene>
    <name evidence="6" type="ORF">DFR41_105243</name>
</gene>
<keyword evidence="2" id="KW-0229">DNA integration</keyword>
<dbReference type="EMBL" id="QQAV01000005">
    <property type="protein sequence ID" value="RDI24328.1"/>
    <property type="molecule type" value="Genomic_DNA"/>
</dbReference>
<organism evidence="6 7">
    <name type="scientific">Pseudacidovorax intermedius</name>
    <dbReference type="NCBI Taxonomy" id="433924"/>
    <lineage>
        <taxon>Bacteria</taxon>
        <taxon>Pseudomonadati</taxon>
        <taxon>Pseudomonadota</taxon>
        <taxon>Betaproteobacteria</taxon>
        <taxon>Burkholderiales</taxon>
        <taxon>Comamonadaceae</taxon>
        <taxon>Pseudacidovorax</taxon>
    </lineage>
</organism>
<comment type="similarity">
    <text evidence="1">Belongs to the 'phage' integrase family.</text>
</comment>
<evidence type="ECO:0000313" key="7">
    <source>
        <dbReference type="Proteomes" id="UP000255265"/>
    </source>
</evidence>
<dbReference type="AlphaFoldDB" id="A0A370FHW9"/>
<evidence type="ECO:0000313" key="6">
    <source>
        <dbReference type="EMBL" id="RDI24328.1"/>
    </source>
</evidence>
<dbReference type="PANTHER" id="PTHR30349:SF41">
    <property type="entry name" value="INTEGRASE_RECOMBINASE PROTEIN MJ0367-RELATED"/>
    <property type="match status" value="1"/>
</dbReference>
<dbReference type="OrthoDB" id="9125502at2"/>
<dbReference type="PROSITE" id="PS51898">
    <property type="entry name" value="TYR_RECOMBINASE"/>
    <property type="match status" value="1"/>
</dbReference>
<keyword evidence="7" id="KW-1185">Reference proteome</keyword>
<dbReference type="Pfam" id="PF00589">
    <property type="entry name" value="Phage_integrase"/>
    <property type="match status" value="1"/>
</dbReference>
<dbReference type="GO" id="GO:0015074">
    <property type="term" value="P:DNA integration"/>
    <property type="evidence" value="ECO:0007669"/>
    <property type="project" value="UniProtKB-KW"/>
</dbReference>
<name>A0A370FHW9_9BURK</name>